<keyword evidence="4 8" id="KW-0689">Ribosomal protein</keyword>
<evidence type="ECO:0000256" key="6">
    <source>
        <dbReference type="ARBA" id="ARBA00035104"/>
    </source>
</evidence>
<sequence length="97" mass="11459">MNKYEIMYIIRPDVDEETQKAVVERFTTLLTDNGAEVEKVNEMGKRRLAYEINDYRDGYYVLVNFATNDVAAVNEFDRQAKFSDDIIRHMAIREEDQ</sequence>
<evidence type="ECO:0000256" key="8">
    <source>
        <dbReference type="HAMAP-Rule" id="MF_00360"/>
    </source>
</evidence>
<evidence type="ECO:0000313" key="9">
    <source>
        <dbReference type="EMBL" id="MBB6454439.1"/>
    </source>
</evidence>
<dbReference type="SUPFAM" id="SSF54995">
    <property type="entry name" value="Ribosomal protein S6"/>
    <property type="match status" value="1"/>
</dbReference>
<evidence type="ECO:0000256" key="4">
    <source>
        <dbReference type="ARBA" id="ARBA00022980"/>
    </source>
</evidence>
<organism evidence="9 10">
    <name type="scientific">Salirhabdus euzebyi</name>
    <dbReference type="NCBI Taxonomy" id="394506"/>
    <lineage>
        <taxon>Bacteria</taxon>
        <taxon>Bacillati</taxon>
        <taxon>Bacillota</taxon>
        <taxon>Bacilli</taxon>
        <taxon>Bacillales</taxon>
        <taxon>Bacillaceae</taxon>
        <taxon>Salirhabdus</taxon>
    </lineage>
</organism>
<evidence type="ECO:0000256" key="1">
    <source>
        <dbReference type="ARBA" id="ARBA00009512"/>
    </source>
</evidence>
<dbReference type="GO" id="GO:0070181">
    <property type="term" value="F:small ribosomal subunit rRNA binding"/>
    <property type="evidence" value="ECO:0007669"/>
    <property type="project" value="TreeGrafter"/>
</dbReference>
<comment type="function">
    <text evidence="6 8">Binds together with bS18 to 16S ribosomal RNA.</text>
</comment>
<dbReference type="GO" id="GO:0003735">
    <property type="term" value="F:structural constituent of ribosome"/>
    <property type="evidence" value="ECO:0007669"/>
    <property type="project" value="InterPro"/>
</dbReference>
<protein>
    <recommendedName>
        <fullName evidence="7 8">Small ribosomal subunit protein bS6</fullName>
    </recommendedName>
</protein>
<dbReference type="GO" id="GO:0005737">
    <property type="term" value="C:cytoplasm"/>
    <property type="evidence" value="ECO:0007669"/>
    <property type="project" value="UniProtKB-ARBA"/>
</dbReference>
<dbReference type="PROSITE" id="PS01048">
    <property type="entry name" value="RIBOSOMAL_S6"/>
    <property type="match status" value="1"/>
</dbReference>
<dbReference type="EMBL" id="JACHGH010000009">
    <property type="protein sequence ID" value="MBB6454439.1"/>
    <property type="molecule type" value="Genomic_DNA"/>
</dbReference>
<dbReference type="Proteomes" id="UP000581688">
    <property type="component" value="Unassembled WGS sequence"/>
</dbReference>
<dbReference type="PANTHER" id="PTHR21011">
    <property type="entry name" value="MITOCHONDRIAL 28S RIBOSOMAL PROTEIN S6"/>
    <property type="match status" value="1"/>
</dbReference>
<dbReference type="GO" id="GO:0006412">
    <property type="term" value="P:translation"/>
    <property type="evidence" value="ECO:0007669"/>
    <property type="project" value="UniProtKB-UniRule"/>
</dbReference>
<dbReference type="GO" id="GO:0005840">
    <property type="term" value="C:ribosome"/>
    <property type="evidence" value="ECO:0007669"/>
    <property type="project" value="UniProtKB-KW"/>
</dbReference>
<dbReference type="AlphaFoldDB" id="A0A841Q7A1"/>
<evidence type="ECO:0000313" key="10">
    <source>
        <dbReference type="Proteomes" id="UP000581688"/>
    </source>
</evidence>
<name>A0A841Q7A1_9BACI</name>
<dbReference type="InterPro" id="IPR000529">
    <property type="entry name" value="Ribosomal_bS6"/>
</dbReference>
<dbReference type="GO" id="GO:1990904">
    <property type="term" value="C:ribonucleoprotein complex"/>
    <property type="evidence" value="ECO:0007669"/>
    <property type="project" value="UniProtKB-KW"/>
</dbReference>
<dbReference type="InterPro" id="IPR035980">
    <property type="entry name" value="Ribosomal_bS6_sf"/>
</dbReference>
<dbReference type="InterPro" id="IPR020814">
    <property type="entry name" value="Ribosomal_S6_plastid/chlpt"/>
</dbReference>
<evidence type="ECO:0000256" key="5">
    <source>
        <dbReference type="ARBA" id="ARBA00023274"/>
    </source>
</evidence>
<reference evidence="9 10" key="1">
    <citation type="submission" date="2020-08" db="EMBL/GenBank/DDBJ databases">
        <title>Genomic Encyclopedia of Type Strains, Phase IV (KMG-IV): sequencing the most valuable type-strain genomes for metagenomic binning, comparative biology and taxonomic classification.</title>
        <authorList>
            <person name="Goeker M."/>
        </authorList>
    </citation>
    <scope>NUCLEOTIDE SEQUENCE [LARGE SCALE GENOMIC DNA]</scope>
    <source>
        <strain evidence="9 10">DSM 19612</strain>
    </source>
</reference>
<dbReference type="NCBIfam" id="TIGR00166">
    <property type="entry name" value="S6"/>
    <property type="match status" value="1"/>
</dbReference>
<keyword evidence="2 8" id="KW-0699">rRNA-binding</keyword>
<dbReference type="HAMAP" id="MF_00360">
    <property type="entry name" value="Ribosomal_bS6"/>
    <property type="match status" value="1"/>
</dbReference>
<dbReference type="FunFam" id="3.30.70.60:FF:000002">
    <property type="entry name" value="30S ribosomal protein S6"/>
    <property type="match status" value="1"/>
</dbReference>
<keyword evidence="3 8" id="KW-0694">RNA-binding</keyword>
<dbReference type="RefSeq" id="WP_174497075.1">
    <property type="nucleotide sequence ID" value="NZ_CADDWK010000011.1"/>
</dbReference>
<comment type="caution">
    <text evidence="9">The sequence shown here is derived from an EMBL/GenBank/DDBJ whole genome shotgun (WGS) entry which is preliminary data.</text>
</comment>
<gene>
    <name evidence="8" type="primary">rpsF</name>
    <name evidence="9" type="ORF">HNQ94_002921</name>
</gene>
<dbReference type="CDD" id="cd00473">
    <property type="entry name" value="bS6"/>
    <property type="match status" value="1"/>
</dbReference>
<dbReference type="Gene3D" id="3.30.70.60">
    <property type="match status" value="1"/>
</dbReference>
<comment type="similarity">
    <text evidence="1 8">Belongs to the bacterial ribosomal protein bS6 family.</text>
</comment>
<evidence type="ECO:0000256" key="7">
    <source>
        <dbReference type="ARBA" id="ARBA00035294"/>
    </source>
</evidence>
<dbReference type="InterPro" id="IPR014717">
    <property type="entry name" value="Transl_elong_EF1B/ribsomal_bS6"/>
</dbReference>
<proteinExistence type="inferred from homology"/>
<keyword evidence="10" id="KW-1185">Reference proteome</keyword>
<dbReference type="InterPro" id="IPR020815">
    <property type="entry name" value="Ribosomal_bS6_CS"/>
</dbReference>
<dbReference type="Pfam" id="PF01250">
    <property type="entry name" value="Ribosomal_S6"/>
    <property type="match status" value="1"/>
</dbReference>
<dbReference type="PANTHER" id="PTHR21011:SF1">
    <property type="entry name" value="SMALL RIBOSOMAL SUBUNIT PROTEIN BS6M"/>
    <property type="match status" value="1"/>
</dbReference>
<keyword evidence="5 8" id="KW-0687">Ribonucleoprotein</keyword>
<evidence type="ECO:0000256" key="3">
    <source>
        <dbReference type="ARBA" id="ARBA00022884"/>
    </source>
</evidence>
<accession>A0A841Q7A1</accession>
<evidence type="ECO:0000256" key="2">
    <source>
        <dbReference type="ARBA" id="ARBA00022730"/>
    </source>
</evidence>